<feature type="region of interest" description="Disordered" evidence="1">
    <location>
        <begin position="288"/>
        <end position="342"/>
    </location>
</feature>
<name>A0ABN3Q5F9_9ACTN</name>
<comment type="caution">
    <text evidence="2">The sequence shown here is derived from an EMBL/GenBank/DDBJ whole genome shotgun (WGS) entry which is preliminary data.</text>
</comment>
<protein>
    <submittedName>
        <fullName evidence="2">Uncharacterized protein</fullName>
    </submittedName>
</protein>
<organism evidence="2 3">
    <name type="scientific">Streptomyces axinellae</name>
    <dbReference type="NCBI Taxonomy" id="552788"/>
    <lineage>
        <taxon>Bacteria</taxon>
        <taxon>Bacillati</taxon>
        <taxon>Actinomycetota</taxon>
        <taxon>Actinomycetes</taxon>
        <taxon>Kitasatosporales</taxon>
        <taxon>Streptomycetaceae</taxon>
        <taxon>Streptomyces</taxon>
    </lineage>
</organism>
<keyword evidence="3" id="KW-1185">Reference proteome</keyword>
<feature type="compositionally biased region" description="Gly residues" evidence="1">
    <location>
        <begin position="325"/>
        <end position="342"/>
    </location>
</feature>
<reference evidence="2 3" key="1">
    <citation type="journal article" date="2019" name="Int. J. Syst. Evol. Microbiol.">
        <title>The Global Catalogue of Microorganisms (GCM) 10K type strain sequencing project: providing services to taxonomists for standard genome sequencing and annotation.</title>
        <authorList>
            <consortium name="The Broad Institute Genomics Platform"/>
            <consortium name="The Broad Institute Genome Sequencing Center for Infectious Disease"/>
            <person name="Wu L."/>
            <person name="Ma J."/>
        </authorList>
    </citation>
    <scope>NUCLEOTIDE SEQUENCE [LARGE SCALE GENOMIC DNA]</scope>
    <source>
        <strain evidence="2 3">JCM 16373</strain>
    </source>
</reference>
<proteinExistence type="predicted"/>
<evidence type="ECO:0000313" key="2">
    <source>
        <dbReference type="EMBL" id="GAA2616472.1"/>
    </source>
</evidence>
<feature type="region of interest" description="Disordered" evidence="1">
    <location>
        <begin position="21"/>
        <end position="60"/>
    </location>
</feature>
<evidence type="ECO:0000313" key="3">
    <source>
        <dbReference type="Proteomes" id="UP001501447"/>
    </source>
</evidence>
<feature type="compositionally biased region" description="Low complexity" evidence="1">
    <location>
        <begin position="36"/>
        <end position="49"/>
    </location>
</feature>
<feature type="compositionally biased region" description="Polar residues" evidence="1">
    <location>
        <begin position="295"/>
        <end position="307"/>
    </location>
</feature>
<dbReference type="RefSeq" id="WP_344566573.1">
    <property type="nucleotide sequence ID" value="NZ_BAAARJ010000009.1"/>
</dbReference>
<dbReference type="EMBL" id="BAAARJ010000009">
    <property type="protein sequence ID" value="GAA2616472.1"/>
    <property type="molecule type" value="Genomic_DNA"/>
</dbReference>
<gene>
    <name evidence="2" type="ORF">GCM10009863_32760</name>
</gene>
<sequence length="342" mass="35576">MSPEPDAEVVVAFRDERIELEPIAETSRPGTPTFEAATTSAAALASAAAPGRGGTSESEVPAPVTVTFRDESTREEVRAVPDGRGGWSVDFARAGSWAQANRSQITSGVKSLAIALVASGALAKALGHMGQGKMVQTVGNVLNATAAGSDVWHYGKSARESHEQELSMMARLKDFGKTVGQVVNIAAGITAAATDNLIAQAAAHFTIFAALMATGESVQEKQKRERDEMHLFYRQRDAHLEEGRIVSGHAMDLGSGAETLGTTTPQHGLSRSNTVHFVPPRFVRTATGATAATTRSVGQASHSSGMSGNLEVPYGSRAYLPSAGQGPGQGRGQGGGRRSPGV</sequence>
<dbReference type="Proteomes" id="UP001501447">
    <property type="component" value="Unassembled WGS sequence"/>
</dbReference>
<accession>A0ABN3Q5F9</accession>
<evidence type="ECO:0000256" key="1">
    <source>
        <dbReference type="SAM" id="MobiDB-lite"/>
    </source>
</evidence>